<keyword evidence="3 9" id="KW-0479">Metal-binding</keyword>
<keyword evidence="13" id="KW-0413">Isomerase</keyword>
<proteinExistence type="inferred from homology"/>
<dbReference type="SUPFAM" id="SSF69055">
    <property type="entry name" value="1-deoxy-D-xylulose-5-phosphate reductoisomerase, C-terminal domain"/>
    <property type="match status" value="1"/>
</dbReference>
<dbReference type="PIRSF" id="PIRSF006205">
    <property type="entry name" value="Dxp_reductismrs"/>
    <property type="match status" value="1"/>
</dbReference>
<dbReference type="NCBIfam" id="NF009114">
    <property type="entry name" value="PRK12464.1"/>
    <property type="match status" value="1"/>
</dbReference>
<dbReference type="FunFam" id="3.40.50.720:FF:000045">
    <property type="entry name" value="1-deoxy-D-xylulose 5-phosphate reductoisomerase"/>
    <property type="match status" value="1"/>
</dbReference>
<keyword evidence="5 9" id="KW-0560">Oxidoreductase</keyword>
<feature type="binding site" evidence="9">
    <location>
        <position position="148"/>
    </location>
    <ligand>
        <name>Mn(2+)</name>
        <dbReference type="ChEBI" id="CHEBI:29035"/>
    </ligand>
</feature>
<dbReference type="Proteomes" id="UP000006443">
    <property type="component" value="Unassembled WGS sequence"/>
</dbReference>
<keyword evidence="14" id="KW-1185">Reference proteome</keyword>
<keyword evidence="6 9" id="KW-0464">Manganese</keyword>
<dbReference type="Gene3D" id="3.40.50.720">
    <property type="entry name" value="NAD(P)-binding Rossmann-like Domain"/>
    <property type="match status" value="1"/>
</dbReference>
<dbReference type="GO" id="GO:0051484">
    <property type="term" value="P:isopentenyl diphosphate biosynthetic process, methylerythritol 4-phosphate pathway involved in terpenoid biosynthetic process"/>
    <property type="evidence" value="ECO:0007669"/>
    <property type="project" value="UniProtKB-ARBA"/>
</dbReference>
<dbReference type="InterPro" id="IPR036291">
    <property type="entry name" value="NAD(P)-bd_dom_sf"/>
</dbReference>
<dbReference type="STRING" id="555088.DealDRAFT_2409"/>
<dbReference type="InterPro" id="IPR026877">
    <property type="entry name" value="DXPR_C"/>
</dbReference>
<keyword evidence="4 9" id="KW-0521">NADP</keyword>
<dbReference type="HAMAP" id="MF_00183">
    <property type="entry name" value="DXP_reductoisom"/>
    <property type="match status" value="1"/>
</dbReference>
<evidence type="ECO:0000313" key="13">
    <source>
        <dbReference type="EMBL" id="EEG76764.1"/>
    </source>
</evidence>
<comment type="cofactor">
    <cofactor evidence="9">
        <name>Mg(2+)</name>
        <dbReference type="ChEBI" id="CHEBI:18420"/>
    </cofactor>
    <cofactor evidence="9">
        <name>Mn(2+)</name>
        <dbReference type="ChEBI" id="CHEBI:29035"/>
    </cofactor>
</comment>
<feature type="binding site" evidence="9">
    <location>
        <position position="150"/>
    </location>
    <ligand>
        <name>1-deoxy-D-xylulose 5-phosphate</name>
        <dbReference type="ChEBI" id="CHEBI:57792"/>
    </ligand>
</feature>
<feature type="binding site" evidence="9">
    <location>
        <position position="123"/>
    </location>
    <ligand>
        <name>1-deoxy-D-xylulose 5-phosphate</name>
        <dbReference type="ChEBI" id="CHEBI:57792"/>
    </ligand>
</feature>
<dbReference type="SUPFAM" id="SSF51735">
    <property type="entry name" value="NAD(P)-binding Rossmann-fold domains"/>
    <property type="match status" value="1"/>
</dbReference>
<feature type="binding site" evidence="9">
    <location>
        <position position="10"/>
    </location>
    <ligand>
        <name>NADPH</name>
        <dbReference type="ChEBI" id="CHEBI:57783"/>
    </ligand>
</feature>
<comment type="pathway">
    <text evidence="1 9">Isoprenoid biosynthesis; isopentenyl diphosphate biosynthesis via DXP pathway; isopentenyl diphosphate from 1-deoxy-D-xylulose 5-phosphate: step 1/6.</text>
</comment>
<evidence type="ECO:0000256" key="2">
    <source>
        <dbReference type="ARBA" id="ARBA00006825"/>
    </source>
</evidence>
<dbReference type="NCBIfam" id="TIGR00243">
    <property type="entry name" value="Dxr"/>
    <property type="match status" value="1"/>
</dbReference>
<comment type="caution">
    <text evidence="9">Lacks conserved residue(s) required for the propagation of feature annotation.</text>
</comment>
<dbReference type="InterPro" id="IPR013644">
    <property type="entry name" value="DXP_reductoisomerase_C"/>
</dbReference>
<dbReference type="Gene3D" id="1.10.1740.10">
    <property type="match status" value="1"/>
</dbReference>
<dbReference type="SUPFAM" id="SSF55347">
    <property type="entry name" value="Glyceraldehyde-3-phosphate dehydrogenase-like, C-terminal domain"/>
    <property type="match status" value="1"/>
</dbReference>
<feature type="binding site" evidence="9">
    <location>
        <position position="149"/>
    </location>
    <ligand>
        <name>1-deoxy-D-xylulose 5-phosphate</name>
        <dbReference type="ChEBI" id="CHEBI:57792"/>
    </ligand>
</feature>
<feature type="domain" description="1-deoxy-D-xylulose 5-phosphate reductoisomerase C-terminal" evidence="11">
    <location>
        <begin position="144"/>
        <end position="227"/>
    </location>
</feature>
<feature type="binding site" evidence="9">
    <location>
        <position position="13"/>
    </location>
    <ligand>
        <name>NADPH</name>
        <dbReference type="ChEBI" id="CHEBI:57783"/>
    </ligand>
</feature>
<feature type="binding site" evidence="9">
    <location>
        <position position="219"/>
    </location>
    <ligand>
        <name>Mn(2+)</name>
        <dbReference type="ChEBI" id="CHEBI:29035"/>
    </ligand>
</feature>
<dbReference type="Pfam" id="PF13288">
    <property type="entry name" value="DXPR_C"/>
    <property type="match status" value="1"/>
</dbReference>
<name>C0GIV0_DETAL</name>
<comment type="function">
    <text evidence="9">Catalyzes the NADPH-dependent rearrangement and reduction of 1-deoxy-D-xylulose-5-phosphate (DXP) to 2-C-methyl-D-erythritol 4-phosphate (MEP).</text>
</comment>
<reference evidence="13 14" key="1">
    <citation type="submission" date="2009-02" db="EMBL/GenBank/DDBJ databases">
        <title>Sequencing of the draft genome and assembly of Dethiobacter alkaliphilus AHT 1.</title>
        <authorList>
            <consortium name="US DOE Joint Genome Institute (JGI-PGF)"/>
            <person name="Lucas S."/>
            <person name="Copeland A."/>
            <person name="Lapidus A."/>
            <person name="Glavina del Rio T."/>
            <person name="Dalin E."/>
            <person name="Tice H."/>
            <person name="Bruce D."/>
            <person name="Goodwin L."/>
            <person name="Pitluck S."/>
            <person name="Larimer F."/>
            <person name="Land M.L."/>
            <person name="Hauser L."/>
            <person name="Muyzer G."/>
        </authorList>
    </citation>
    <scope>NUCLEOTIDE SEQUENCE [LARGE SCALE GENOMIC DNA]</scope>
    <source>
        <strain evidence="13 14">AHT 1</strain>
    </source>
</reference>
<evidence type="ECO:0000259" key="11">
    <source>
        <dbReference type="Pfam" id="PF08436"/>
    </source>
</evidence>
<feature type="binding site" evidence="9">
    <location>
        <position position="124"/>
    </location>
    <ligand>
        <name>NADPH</name>
        <dbReference type="ChEBI" id="CHEBI:57783"/>
    </ligand>
</feature>
<feature type="binding site" evidence="9">
    <location>
        <position position="215"/>
    </location>
    <ligand>
        <name>1-deoxy-D-xylulose 5-phosphate</name>
        <dbReference type="ChEBI" id="CHEBI:57792"/>
    </ligand>
</feature>
<feature type="binding site" evidence="9">
    <location>
        <position position="174"/>
    </location>
    <ligand>
        <name>1-deoxy-D-xylulose 5-phosphate</name>
        <dbReference type="ChEBI" id="CHEBI:57792"/>
    </ligand>
</feature>
<evidence type="ECO:0000256" key="5">
    <source>
        <dbReference type="ARBA" id="ARBA00023002"/>
    </source>
</evidence>
<dbReference type="EMBL" id="ACJM01000013">
    <property type="protein sequence ID" value="EEG76764.1"/>
    <property type="molecule type" value="Genomic_DNA"/>
</dbReference>
<evidence type="ECO:0000256" key="9">
    <source>
        <dbReference type="HAMAP-Rule" id="MF_00183"/>
    </source>
</evidence>
<comment type="caution">
    <text evidence="13">The sequence shown here is derived from an EMBL/GenBank/DDBJ whole genome shotgun (WGS) entry which is preliminary data.</text>
</comment>
<dbReference type="EC" id="1.1.1.267" evidence="9"/>
<comment type="catalytic activity">
    <reaction evidence="8">
        <text>2-C-methyl-D-erythritol 4-phosphate + NADP(+) = 1-deoxy-D-xylulose 5-phosphate + NADPH + H(+)</text>
        <dbReference type="Rhea" id="RHEA:13717"/>
        <dbReference type="ChEBI" id="CHEBI:15378"/>
        <dbReference type="ChEBI" id="CHEBI:57783"/>
        <dbReference type="ChEBI" id="CHEBI:57792"/>
        <dbReference type="ChEBI" id="CHEBI:58262"/>
        <dbReference type="ChEBI" id="CHEBI:58349"/>
        <dbReference type="EC" id="1.1.1.267"/>
    </reaction>
    <physiologicalReaction direction="right-to-left" evidence="8">
        <dbReference type="Rhea" id="RHEA:13719"/>
    </physiologicalReaction>
</comment>
<dbReference type="PANTHER" id="PTHR30525">
    <property type="entry name" value="1-DEOXY-D-XYLULOSE 5-PHOSPHATE REDUCTOISOMERASE"/>
    <property type="match status" value="1"/>
</dbReference>
<feature type="domain" description="DXP reductoisomerase C-terminal" evidence="12">
    <location>
        <begin position="259"/>
        <end position="375"/>
    </location>
</feature>
<feature type="binding site" evidence="9">
    <location>
        <position position="150"/>
    </location>
    <ligand>
        <name>Mn(2+)</name>
        <dbReference type="ChEBI" id="CHEBI:29035"/>
    </ligand>
</feature>
<feature type="binding site" evidence="9">
    <location>
        <position position="197"/>
    </location>
    <ligand>
        <name>1-deoxy-D-xylulose 5-phosphate</name>
        <dbReference type="ChEBI" id="CHEBI:57792"/>
    </ligand>
</feature>
<dbReference type="InterPro" id="IPR036169">
    <property type="entry name" value="DXPR_C_sf"/>
</dbReference>
<accession>C0GIV0</accession>
<dbReference type="AlphaFoldDB" id="C0GIV0"/>
<evidence type="ECO:0000259" key="10">
    <source>
        <dbReference type="Pfam" id="PF02670"/>
    </source>
</evidence>
<evidence type="ECO:0000256" key="8">
    <source>
        <dbReference type="ARBA" id="ARBA00048543"/>
    </source>
</evidence>
<feature type="binding site" evidence="9">
    <location>
        <position position="219"/>
    </location>
    <ligand>
        <name>1-deoxy-D-xylulose 5-phosphate</name>
        <dbReference type="ChEBI" id="CHEBI:57792"/>
    </ligand>
</feature>
<evidence type="ECO:0000313" key="14">
    <source>
        <dbReference type="Proteomes" id="UP000006443"/>
    </source>
</evidence>
<dbReference type="GO" id="GO:0070402">
    <property type="term" value="F:NADPH binding"/>
    <property type="evidence" value="ECO:0007669"/>
    <property type="project" value="InterPro"/>
</dbReference>
<evidence type="ECO:0000256" key="4">
    <source>
        <dbReference type="ARBA" id="ARBA00022857"/>
    </source>
</evidence>
<feature type="binding site" evidence="9">
    <location>
        <position position="12"/>
    </location>
    <ligand>
        <name>NADPH</name>
        <dbReference type="ChEBI" id="CHEBI:57783"/>
    </ligand>
</feature>
<dbReference type="GO" id="GO:0030145">
    <property type="term" value="F:manganese ion binding"/>
    <property type="evidence" value="ECO:0007669"/>
    <property type="project" value="TreeGrafter"/>
</dbReference>
<dbReference type="Pfam" id="PF08436">
    <property type="entry name" value="DXP_redisom_C"/>
    <property type="match status" value="1"/>
</dbReference>
<evidence type="ECO:0000256" key="6">
    <source>
        <dbReference type="ARBA" id="ARBA00023211"/>
    </source>
</evidence>
<dbReference type="InterPro" id="IPR003821">
    <property type="entry name" value="DXP_reductoisomerase"/>
</dbReference>
<protein>
    <recommendedName>
        <fullName evidence="9">1-deoxy-D-xylulose 5-phosphate reductoisomerase</fullName>
        <shortName evidence="9">DXP reductoisomerase</shortName>
        <ecNumber evidence="9">1.1.1.267</ecNumber>
    </recommendedName>
    <alternativeName>
        <fullName evidence="9">1-deoxyxylulose-5-phosphate reductoisomerase</fullName>
    </alternativeName>
    <alternativeName>
        <fullName evidence="9">2-C-methyl-D-erythritol 4-phosphate synthase</fullName>
    </alternativeName>
</protein>
<dbReference type="PANTHER" id="PTHR30525:SF0">
    <property type="entry name" value="1-DEOXY-D-XYLULOSE 5-PHOSPHATE REDUCTOISOMERASE, CHLOROPLASTIC"/>
    <property type="match status" value="1"/>
</dbReference>
<dbReference type="GO" id="GO:0016853">
    <property type="term" value="F:isomerase activity"/>
    <property type="evidence" value="ECO:0007669"/>
    <property type="project" value="UniProtKB-KW"/>
</dbReference>
<evidence type="ECO:0000259" key="12">
    <source>
        <dbReference type="Pfam" id="PF13288"/>
    </source>
</evidence>
<keyword evidence="9" id="KW-0460">Magnesium</keyword>
<dbReference type="eggNOG" id="COG0743">
    <property type="taxonomic scope" value="Bacteria"/>
</dbReference>
<feature type="binding site" evidence="9">
    <location>
        <position position="216"/>
    </location>
    <ligand>
        <name>1-deoxy-D-xylulose 5-phosphate</name>
        <dbReference type="ChEBI" id="CHEBI:57792"/>
    </ligand>
</feature>
<feature type="binding site" evidence="9">
    <location>
        <position position="11"/>
    </location>
    <ligand>
        <name>NADPH</name>
        <dbReference type="ChEBI" id="CHEBI:57783"/>
    </ligand>
</feature>
<evidence type="ECO:0000256" key="1">
    <source>
        <dbReference type="ARBA" id="ARBA00005094"/>
    </source>
</evidence>
<dbReference type="RefSeq" id="WP_008517759.1">
    <property type="nucleotide sequence ID" value="NZ_ACJM01000013.1"/>
</dbReference>
<dbReference type="UniPathway" id="UPA00056">
    <property type="reaction ID" value="UER00092"/>
</dbReference>
<keyword evidence="7 9" id="KW-0414">Isoprene biosynthesis</keyword>
<dbReference type="InterPro" id="IPR013512">
    <property type="entry name" value="DXP_reductoisomerase_N"/>
</dbReference>
<organism evidence="13 14">
    <name type="scientific">Dethiobacter alkaliphilus AHT 1</name>
    <dbReference type="NCBI Taxonomy" id="555088"/>
    <lineage>
        <taxon>Bacteria</taxon>
        <taxon>Bacillati</taxon>
        <taxon>Bacillota</taxon>
        <taxon>Dethiobacteria</taxon>
        <taxon>Dethiobacterales</taxon>
        <taxon>Dethiobacteraceae</taxon>
        <taxon>Dethiobacter</taxon>
    </lineage>
</organism>
<sequence length="385" mass="41255">MKNITLLGSTGSIGTQALQVIGAYPERFRVRSLAANTSVEQLAHQARRFMPDMVAISDVSCYNELKSALADVDIQVLAGADEVSRLAADADTDMVLNSLVGFAGLGPTLAALSAGNTLALANKESLVAGGHLAMELAAAGGVDILPVDSEHSAIFQCLQGQKISAVERIVLTASGGPFFGKTQDELAHITAAHALKHPNWDMGAKITIDSATLMNKGLEVMEARWLFDTAYEQIHVVVHRESIIHSLVEFCDGAVLAQLGAPDMRVPIQYALTWPERLPGDAPRISWEQLGSMHFAAPDREVFPCLDLAYAAGREGGSMPCVLNAANEEAVALFLKGEIGFLTIPRIIETVMNKHKVITTPDFDTLAETDREARRLARESAGMKG</sequence>
<evidence type="ECO:0000256" key="7">
    <source>
        <dbReference type="ARBA" id="ARBA00023229"/>
    </source>
</evidence>
<dbReference type="OrthoDB" id="9806546at2"/>
<feature type="binding site" evidence="9">
    <location>
        <position position="210"/>
    </location>
    <ligand>
        <name>1-deoxy-D-xylulose 5-phosphate</name>
        <dbReference type="ChEBI" id="CHEBI:57792"/>
    </ligand>
</feature>
<evidence type="ECO:0000256" key="3">
    <source>
        <dbReference type="ARBA" id="ARBA00022723"/>
    </source>
</evidence>
<dbReference type="GO" id="GO:0030604">
    <property type="term" value="F:1-deoxy-D-xylulose-5-phosphate reductoisomerase activity"/>
    <property type="evidence" value="ECO:0007669"/>
    <property type="project" value="UniProtKB-UniRule"/>
</dbReference>
<feature type="binding site" evidence="9">
    <location>
        <position position="203"/>
    </location>
    <ligand>
        <name>NADPH</name>
        <dbReference type="ChEBI" id="CHEBI:57783"/>
    </ligand>
</feature>
<gene>
    <name evidence="9" type="primary">dxr</name>
    <name evidence="13" type="ORF">DealDRAFT_2409</name>
</gene>
<comment type="similarity">
    <text evidence="2 9">Belongs to the DXR family.</text>
</comment>
<feature type="binding site" evidence="9">
    <location>
        <position position="122"/>
    </location>
    <ligand>
        <name>NADPH</name>
        <dbReference type="ChEBI" id="CHEBI:57783"/>
    </ligand>
</feature>
<feature type="domain" description="1-deoxy-D-xylulose 5-phosphate reductoisomerase N-terminal" evidence="10">
    <location>
        <begin position="4"/>
        <end position="130"/>
    </location>
</feature>
<dbReference type="Pfam" id="PF02670">
    <property type="entry name" value="DXP_reductoisom"/>
    <property type="match status" value="1"/>
</dbReference>